<keyword evidence="4" id="KW-1185">Reference proteome</keyword>
<evidence type="ECO:0000313" key="4">
    <source>
        <dbReference type="Proteomes" id="UP000250043"/>
    </source>
</evidence>
<dbReference type="SUPFAM" id="SSF52096">
    <property type="entry name" value="ClpP/crotonase"/>
    <property type="match status" value="1"/>
</dbReference>
<dbReference type="InterPro" id="IPR001753">
    <property type="entry name" value="Enoyl-CoA_hydra/iso"/>
</dbReference>
<dbReference type="PROSITE" id="PS00166">
    <property type="entry name" value="ENOYL_COA_HYDRATASE"/>
    <property type="match status" value="1"/>
</dbReference>
<dbReference type="InterPro" id="IPR018376">
    <property type="entry name" value="Enoyl-CoA_hyd/isom_CS"/>
</dbReference>
<organism evidence="3 4">
    <name type="scientific">Obba rivulosa</name>
    <dbReference type="NCBI Taxonomy" id="1052685"/>
    <lineage>
        <taxon>Eukaryota</taxon>
        <taxon>Fungi</taxon>
        <taxon>Dikarya</taxon>
        <taxon>Basidiomycota</taxon>
        <taxon>Agaricomycotina</taxon>
        <taxon>Agaricomycetes</taxon>
        <taxon>Polyporales</taxon>
        <taxon>Gelatoporiaceae</taxon>
        <taxon>Obba</taxon>
    </lineage>
</organism>
<dbReference type="GO" id="GO:0006635">
    <property type="term" value="P:fatty acid beta-oxidation"/>
    <property type="evidence" value="ECO:0007669"/>
    <property type="project" value="TreeGrafter"/>
</dbReference>
<dbReference type="CDD" id="cd06558">
    <property type="entry name" value="crotonase-like"/>
    <property type="match status" value="1"/>
</dbReference>
<dbReference type="PANTHER" id="PTHR11941:SF75">
    <property type="entry name" value="ENOYL-COA HYDRATASE_ISOMERASE FAMILY PROTEIN"/>
    <property type="match status" value="1"/>
</dbReference>
<sequence length="276" mass="30259">MIFPLQLPSKNPLLTVTQPTPSIWIIEMHNGEDSRLSEAFIEEALKPALDAVESSWRQAWRAASAAKDKEGGKGALIIVGKRSQDKFFSNGLDYDNARKSPHFHTNFFPLVVNPLLSRLLAFPIPTVAAINGHCFAAGMMLALCCDYRVMTDGSKRNAWMCMNEIHFGAAWPLSFAAVLRAKVYDARTQRKVALEGHRFAPPEALQTGLVDHIVNGNTEAVIAKAQDVAESISSLPRSGAWGLIKHDVYRDALEAIGRDVLPRNVASDDAAAKARL</sequence>
<dbReference type="PANTHER" id="PTHR11941">
    <property type="entry name" value="ENOYL-COA HYDRATASE-RELATED"/>
    <property type="match status" value="1"/>
</dbReference>
<dbReference type="OrthoDB" id="1696280at2759"/>
<evidence type="ECO:0000256" key="2">
    <source>
        <dbReference type="RuleBase" id="RU003707"/>
    </source>
</evidence>
<name>A0A8E2DTC9_9APHY</name>
<comment type="similarity">
    <text evidence="1 2">Belongs to the enoyl-CoA hydratase/isomerase family.</text>
</comment>
<gene>
    <name evidence="3" type="ORF">OBBRIDRAFT_720730</name>
</gene>
<dbReference type="Gene3D" id="3.90.226.10">
    <property type="entry name" value="2-enoyl-CoA Hydratase, Chain A, domain 1"/>
    <property type="match status" value="1"/>
</dbReference>
<dbReference type="EMBL" id="KV722336">
    <property type="protein sequence ID" value="OCH95445.1"/>
    <property type="molecule type" value="Genomic_DNA"/>
</dbReference>
<proteinExistence type="inferred from homology"/>
<accession>A0A8E2DTC9</accession>
<evidence type="ECO:0000256" key="1">
    <source>
        <dbReference type="ARBA" id="ARBA00005254"/>
    </source>
</evidence>
<dbReference type="InterPro" id="IPR029045">
    <property type="entry name" value="ClpP/crotonase-like_dom_sf"/>
</dbReference>
<evidence type="ECO:0000313" key="3">
    <source>
        <dbReference type="EMBL" id="OCH95445.1"/>
    </source>
</evidence>
<reference evidence="3 4" key="1">
    <citation type="submission" date="2016-07" db="EMBL/GenBank/DDBJ databases">
        <title>Draft genome of the white-rot fungus Obba rivulosa 3A-2.</title>
        <authorList>
            <consortium name="DOE Joint Genome Institute"/>
            <person name="Miettinen O."/>
            <person name="Riley R."/>
            <person name="Acob R."/>
            <person name="Barry K."/>
            <person name="Cullen D."/>
            <person name="De Vries R."/>
            <person name="Hainaut M."/>
            <person name="Hatakka A."/>
            <person name="Henrissat B."/>
            <person name="Hilden K."/>
            <person name="Kuo R."/>
            <person name="Labutti K."/>
            <person name="Lipzen A."/>
            <person name="Makela M.R."/>
            <person name="Sandor L."/>
            <person name="Spatafora J.W."/>
            <person name="Grigoriev I.V."/>
            <person name="Hibbett D.S."/>
        </authorList>
    </citation>
    <scope>NUCLEOTIDE SEQUENCE [LARGE SCALE GENOMIC DNA]</scope>
    <source>
        <strain evidence="3 4">3A-2</strain>
    </source>
</reference>
<dbReference type="Pfam" id="PF00378">
    <property type="entry name" value="ECH_1"/>
    <property type="match status" value="1"/>
</dbReference>
<protein>
    <submittedName>
        <fullName evidence="3">ClpP/crotonase</fullName>
    </submittedName>
</protein>
<dbReference type="GO" id="GO:0005777">
    <property type="term" value="C:peroxisome"/>
    <property type="evidence" value="ECO:0007669"/>
    <property type="project" value="TreeGrafter"/>
</dbReference>
<dbReference type="AlphaFoldDB" id="A0A8E2DTC9"/>
<dbReference type="GO" id="GO:0004165">
    <property type="term" value="F:delta(3)-delta(2)-enoyl-CoA isomerase activity"/>
    <property type="evidence" value="ECO:0007669"/>
    <property type="project" value="TreeGrafter"/>
</dbReference>
<dbReference type="Proteomes" id="UP000250043">
    <property type="component" value="Unassembled WGS sequence"/>
</dbReference>